<evidence type="ECO:0000256" key="1">
    <source>
        <dbReference type="SAM" id="MobiDB-lite"/>
    </source>
</evidence>
<evidence type="ECO:0000256" key="2">
    <source>
        <dbReference type="SAM" id="SignalP"/>
    </source>
</evidence>
<protein>
    <recommendedName>
        <fullName evidence="5">FAS1 domain-containing protein</fullName>
    </recommendedName>
</protein>
<dbReference type="EMBL" id="CABVLU010000001">
    <property type="protein sequence ID" value="VVT46512.1"/>
    <property type="molecule type" value="Genomic_DNA"/>
</dbReference>
<dbReference type="AlphaFoldDB" id="A0A5E8B4R2"/>
<dbReference type="GeneID" id="43580073"/>
<feature type="signal peptide" evidence="2">
    <location>
        <begin position="1"/>
        <end position="17"/>
    </location>
</feature>
<feature type="compositionally biased region" description="Acidic residues" evidence="1">
    <location>
        <begin position="127"/>
        <end position="151"/>
    </location>
</feature>
<keyword evidence="2" id="KW-0732">Signal</keyword>
<dbReference type="Proteomes" id="UP000398389">
    <property type="component" value="Unassembled WGS sequence"/>
</dbReference>
<dbReference type="RefSeq" id="XP_031851864.1">
    <property type="nucleotide sequence ID" value="XM_031995973.1"/>
</dbReference>
<accession>A0A5E8B4R2</accession>
<gene>
    <name evidence="3" type="ORF">SAPINGB_P001250</name>
</gene>
<evidence type="ECO:0008006" key="5">
    <source>
        <dbReference type="Google" id="ProtNLM"/>
    </source>
</evidence>
<evidence type="ECO:0000313" key="4">
    <source>
        <dbReference type="Proteomes" id="UP000398389"/>
    </source>
</evidence>
<evidence type="ECO:0000313" key="3">
    <source>
        <dbReference type="EMBL" id="VVT46512.1"/>
    </source>
</evidence>
<feature type="chain" id="PRO_5022995822" description="FAS1 domain-containing protein" evidence="2">
    <location>
        <begin position="18"/>
        <end position="323"/>
    </location>
</feature>
<feature type="compositionally biased region" description="Low complexity" evidence="1">
    <location>
        <begin position="99"/>
        <end position="126"/>
    </location>
</feature>
<name>A0A5E8B4R2_9ASCO</name>
<feature type="region of interest" description="Disordered" evidence="1">
    <location>
        <begin position="96"/>
        <end position="151"/>
    </location>
</feature>
<reference evidence="3 4" key="1">
    <citation type="submission" date="2019-09" db="EMBL/GenBank/DDBJ databases">
        <authorList>
            <person name="Brejova B."/>
        </authorList>
    </citation>
    <scope>NUCLEOTIDE SEQUENCE [LARGE SCALE GENOMIC DNA]</scope>
</reference>
<keyword evidence="4" id="KW-1185">Reference proteome</keyword>
<proteinExistence type="predicted"/>
<organism evidence="3 4">
    <name type="scientific">Magnusiomyces paraingens</name>
    <dbReference type="NCBI Taxonomy" id="2606893"/>
    <lineage>
        <taxon>Eukaryota</taxon>
        <taxon>Fungi</taxon>
        <taxon>Dikarya</taxon>
        <taxon>Ascomycota</taxon>
        <taxon>Saccharomycotina</taxon>
        <taxon>Dipodascomycetes</taxon>
        <taxon>Dipodascales</taxon>
        <taxon>Dipodascaceae</taxon>
        <taxon>Magnusiomyces</taxon>
    </lineage>
</organism>
<sequence>MVHLKLTLILLIAAVYAAPTTSFEDATSNDSNKLSTVISTPVSTNTLSQYSDDSTYKTSTKPTTTLSTNSFKISTVTTKEDNSNSNYSNNVALTKKTKSSSISTSVPSSAENSSVNDSDSSIISYTDSDDGSESDEGNETDNSNEDGDEDSAENLLNVDDELNALDQIGTKAADASVYTKLRNYMLTASITTIPPELVSWDSLYSSAFSNSNINNNSTIVISIFEEFPVSAYSVYFEQIYPTSIVGSYYVRNPFLEKLKELNVTISDSLPSQTAYNTSVLVSTTQTSKSSSTSSNSSNYGNSINNLSASSAFLFAIFGFVLMY</sequence>